<dbReference type="KEGG" id="cthr:CTHT_0053460"/>
<gene>
    <name evidence="14" type="ORF">CTHT_0053460</name>
</gene>
<evidence type="ECO:0000256" key="1">
    <source>
        <dbReference type="ARBA" id="ARBA00004477"/>
    </source>
</evidence>
<dbReference type="eggNOG" id="KOG2516">
    <property type="taxonomic scope" value="Eukaryota"/>
</dbReference>
<name>G0SDY6_CHATD</name>
<dbReference type="AlphaFoldDB" id="G0SDY6"/>
<feature type="transmembrane region" description="Helical" evidence="12">
    <location>
        <begin position="368"/>
        <end position="392"/>
    </location>
</feature>
<dbReference type="GO" id="GO:0005789">
    <property type="term" value="C:endoplasmic reticulum membrane"/>
    <property type="evidence" value="ECO:0007669"/>
    <property type="project" value="UniProtKB-SubCell"/>
</dbReference>
<feature type="region of interest" description="Disordered" evidence="13">
    <location>
        <begin position="449"/>
        <end position="483"/>
    </location>
</feature>
<dbReference type="RefSeq" id="XP_006695682.1">
    <property type="nucleotide sequence ID" value="XM_006695619.1"/>
</dbReference>
<comment type="similarity">
    <text evidence="3 12">Belongs to the glycosyltransferase 22 family.</text>
</comment>
<dbReference type="PANTHER" id="PTHR22760">
    <property type="entry name" value="GLYCOSYLTRANSFERASE"/>
    <property type="match status" value="1"/>
</dbReference>
<feature type="transmembrane region" description="Helical" evidence="12">
    <location>
        <begin position="78"/>
        <end position="96"/>
    </location>
</feature>
<evidence type="ECO:0000313" key="15">
    <source>
        <dbReference type="Proteomes" id="UP000008066"/>
    </source>
</evidence>
<keyword evidence="6 12" id="KW-0812">Transmembrane</keyword>
<dbReference type="EMBL" id="GL988045">
    <property type="protein sequence ID" value="EGS18737.1"/>
    <property type="molecule type" value="Genomic_DNA"/>
</dbReference>
<dbReference type="GO" id="GO:0006487">
    <property type="term" value="P:protein N-linked glycosylation"/>
    <property type="evidence" value="ECO:0007669"/>
    <property type="project" value="TreeGrafter"/>
</dbReference>
<comment type="function">
    <text evidence="10">Mannosyltransferase that operates in the biosynthetic pathway of dolichol-linked oligosaccharides, the glycan precursors employed in protein asparagine (N)-glycosylation. The assembly of dolichol-linked oligosaccharides begins on the cytosolic side of the endoplasmic reticulum membrane and finishes in its lumen. The sequential addition of sugars to dolichol pyrophosphate produces dolichol-linked oligosaccharides containing fourteen sugars, including two GlcNAcs, nine mannoses and three glucoses. Once assembled, the oligosaccharide is transferred from the lipid to nascent proteins by oligosaccharyltransferases. In the lumen of the endoplasmic reticulum, adds the eighth mannose residue in an alpha-1,6 linkage onto Man(7)GlcNAc(2)-PP-dolichol to produce Man(8)GlcNAc(2)-PP-dolichol.</text>
</comment>
<accession>G0SDY6</accession>
<dbReference type="Proteomes" id="UP000008066">
    <property type="component" value="Unassembled WGS sequence"/>
</dbReference>
<dbReference type="Pfam" id="PF03901">
    <property type="entry name" value="Glyco_transf_22"/>
    <property type="match status" value="1"/>
</dbReference>
<evidence type="ECO:0000256" key="13">
    <source>
        <dbReference type="SAM" id="MobiDB-lite"/>
    </source>
</evidence>
<evidence type="ECO:0000256" key="5">
    <source>
        <dbReference type="ARBA" id="ARBA00022679"/>
    </source>
</evidence>
<comment type="catalytic activity">
    <reaction evidence="11">
        <text>an alpha-D-Man-(1-&gt;2)-alpha-D-Man-(1-&gt;2)-alpha-D-Man-(1-&gt;3)-[alpha-D-Man-(1-&gt;2)-alpha-D-Man-(1-&gt;3)-alpha-D-Man-(1-&gt;6)]-beta-D-Man-(1-&gt;4)-beta-D-GlcNAc-(1-&gt;4)-alpha-D-GlcNAc-diphospho-di-trans,poly-cis-dolichol + a di-trans,poly-cis-dolichyl beta-D-mannosyl phosphate = an alpha-D-Man-(1-&gt;2)-alpha-D-Man-(1-&gt;2)-alpha-D-Man-(1-&gt;3)-[alpha-D-Man-(1-&gt;2)-alpha-D-Man-(1-&gt;3)-[alpha-D-Man-(1-&gt;6)]-alpha-D-Man-(1-&gt;6)]-beta-D-Man-(1-&gt;4)-beta-D-GlcNAc-(1-&gt;4)-alpha-D-GlcNAc-diphospho-di-trans,poly-cis-dolichol + a di-trans,poly-cis-dolichyl phosphate + H(+)</text>
        <dbReference type="Rhea" id="RHEA:29535"/>
        <dbReference type="Rhea" id="RHEA-COMP:19498"/>
        <dbReference type="Rhea" id="RHEA-COMP:19501"/>
        <dbReference type="Rhea" id="RHEA-COMP:19518"/>
        <dbReference type="Rhea" id="RHEA-COMP:19519"/>
        <dbReference type="ChEBI" id="CHEBI:15378"/>
        <dbReference type="ChEBI" id="CHEBI:57683"/>
        <dbReference type="ChEBI" id="CHEBI:58211"/>
        <dbReference type="ChEBI" id="CHEBI:132517"/>
        <dbReference type="ChEBI" id="CHEBI:132519"/>
        <dbReference type="EC" id="2.4.1.260"/>
    </reaction>
    <physiologicalReaction direction="left-to-right" evidence="11">
        <dbReference type="Rhea" id="RHEA:29536"/>
    </physiologicalReaction>
</comment>
<keyword evidence="9 12" id="KW-0472">Membrane</keyword>
<dbReference type="OMA" id="WWVEVRM"/>
<dbReference type="HOGENOM" id="CLU_008917_4_1_1"/>
<dbReference type="UniPathway" id="UPA00378"/>
<evidence type="ECO:0000256" key="8">
    <source>
        <dbReference type="ARBA" id="ARBA00022989"/>
    </source>
</evidence>
<feature type="transmembrane region" description="Helical" evidence="12">
    <location>
        <begin position="311"/>
        <end position="330"/>
    </location>
</feature>
<feature type="transmembrane region" description="Helical" evidence="12">
    <location>
        <begin position="224"/>
        <end position="247"/>
    </location>
</feature>
<proteinExistence type="inferred from homology"/>
<keyword evidence="5 14" id="KW-0808">Transferase</keyword>
<feature type="compositionally biased region" description="Polar residues" evidence="13">
    <location>
        <begin position="466"/>
        <end position="478"/>
    </location>
</feature>
<evidence type="ECO:0000256" key="12">
    <source>
        <dbReference type="RuleBase" id="RU363075"/>
    </source>
</evidence>
<evidence type="ECO:0000256" key="7">
    <source>
        <dbReference type="ARBA" id="ARBA00022824"/>
    </source>
</evidence>
<evidence type="ECO:0000256" key="6">
    <source>
        <dbReference type="ARBA" id="ARBA00022692"/>
    </source>
</evidence>
<keyword evidence="7 12" id="KW-0256">Endoplasmic reticulum</keyword>
<comment type="subcellular location">
    <subcellularLocation>
        <location evidence="1 12">Endoplasmic reticulum membrane</location>
        <topology evidence="1 12">Multi-pass membrane protein</topology>
    </subcellularLocation>
</comment>
<dbReference type="GO" id="GO:0052917">
    <property type="term" value="F:dol-P-Man:Man(7)GlcNAc(2)-PP-Dol alpha-1,6-mannosyltransferase activity"/>
    <property type="evidence" value="ECO:0007669"/>
    <property type="project" value="UniProtKB-EC"/>
</dbReference>
<dbReference type="InterPro" id="IPR005599">
    <property type="entry name" value="GPI_mannosylTrfase"/>
</dbReference>
<keyword evidence="15" id="KW-1185">Reference proteome</keyword>
<evidence type="ECO:0000256" key="3">
    <source>
        <dbReference type="ARBA" id="ARBA00007063"/>
    </source>
</evidence>
<organism evidence="15">
    <name type="scientific">Chaetomium thermophilum (strain DSM 1495 / CBS 144.50 / IMI 039719)</name>
    <name type="common">Thermochaetoides thermophila</name>
    <dbReference type="NCBI Taxonomy" id="759272"/>
    <lineage>
        <taxon>Eukaryota</taxon>
        <taxon>Fungi</taxon>
        <taxon>Dikarya</taxon>
        <taxon>Ascomycota</taxon>
        <taxon>Pezizomycotina</taxon>
        <taxon>Sordariomycetes</taxon>
        <taxon>Sordariomycetidae</taxon>
        <taxon>Sordariales</taxon>
        <taxon>Chaetomiaceae</taxon>
        <taxon>Thermochaetoides</taxon>
    </lineage>
</organism>
<dbReference type="STRING" id="759272.G0SDY6"/>
<evidence type="ECO:0000256" key="9">
    <source>
        <dbReference type="ARBA" id="ARBA00023136"/>
    </source>
</evidence>
<comment type="pathway">
    <text evidence="2">Protein modification; protein glycosylation.</text>
</comment>
<dbReference type="PANTHER" id="PTHR22760:SF1">
    <property type="entry name" value="DOL-P-MAN:MAN(7)GLCNAC(2)-PP-DOL ALPHA-1,6-MANNOSYLTRANSFERASE"/>
    <property type="match status" value="1"/>
</dbReference>
<evidence type="ECO:0000256" key="4">
    <source>
        <dbReference type="ARBA" id="ARBA00022676"/>
    </source>
</evidence>
<feature type="transmembrane region" description="Helical" evidence="12">
    <location>
        <begin position="12"/>
        <end position="30"/>
    </location>
</feature>
<evidence type="ECO:0000256" key="10">
    <source>
        <dbReference type="ARBA" id="ARBA00044721"/>
    </source>
</evidence>
<dbReference type="OrthoDB" id="19039at2759"/>
<evidence type="ECO:0000313" key="14">
    <source>
        <dbReference type="EMBL" id="EGS18737.1"/>
    </source>
</evidence>
<keyword evidence="8 12" id="KW-1133">Transmembrane helix</keyword>
<feature type="transmembrane region" description="Helical" evidence="12">
    <location>
        <begin position="103"/>
        <end position="121"/>
    </location>
</feature>
<keyword evidence="4 12" id="KW-0328">Glycosyltransferase</keyword>
<feature type="transmembrane region" description="Helical" evidence="12">
    <location>
        <begin position="187"/>
        <end position="212"/>
    </location>
</feature>
<feature type="transmembrane region" description="Helical" evidence="12">
    <location>
        <begin position="157"/>
        <end position="175"/>
    </location>
</feature>
<dbReference type="EC" id="2.4.1.-" evidence="12"/>
<sequence>MISSHKKPTHSPASLLTLSIPALVFIHLLVAPYTKVEESFNIQAAHDLIVYGTPTRDVHARLSSTYDHFTFPGAVPRTFVGAILLAGFAQPLLGIVGFQHTQFVVRALLGMFNAAGLLGFARGLKRAYGAGVARWYLLLQASQFHVIFYASRTLPNMFAFGLTTLAFTSLLPTPANPRLSLPRQRRAIVLLVFAAVIFRSEVALLLITTVLHQLILPTLSLERVFFPFTVAFIMSLAISIPIDTYFWQRFPFIWPELSAFIYNVFHGNASNWGISPWHWYFTSALPRLLLNPLSYMLLIPYAARHPALKSAAQHLIIPPLLFIAIYSLQPHKETRFIFYAVPPLTAAAALAANRLWINHCKSIPSAILSIALLASVAATFVASTGMLAISALNYPGGEAISYLRSAILPNSSHSTGGSKGVVSIHADVLTCMTGLTLFTSATAHTLSQHRQHLSLSHESPTRKVKTISSTPNSKSDSNLPRLLVDKTESESDLSRPEFWRQFDYVLTSTPQLLQQRLFLQPPDPRKGDTTRWEAVAVVKGFAGVEIVRPGRGDPLPDEREGVKVVGRGAMVEGLKRQVMKITGGWWVGPRMRERVWILRRVRGGWEGERREARFV</sequence>
<feature type="transmembrane region" description="Helical" evidence="12">
    <location>
        <begin position="336"/>
        <end position="356"/>
    </location>
</feature>
<protein>
    <recommendedName>
        <fullName evidence="12">Mannosyltransferase</fullName>
        <ecNumber evidence="12">2.4.1.-</ecNumber>
    </recommendedName>
</protein>
<evidence type="ECO:0000256" key="2">
    <source>
        <dbReference type="ARBA" id="ARBA00004922"/>
    </source>
</evidence>
<dbReference type="GeneID" id="18259384"/>
<reference evidence="14 15" key="1">
    <citation type="journal article" date="2011" name="Cell">
        <title>Insight into structure and assembly of the nuclear pore complex by utilizing the genome of a eukaryotic thermophile.</title>
        <authorList>
            <person name="Amlacher S."/>
            <person name="Sarges P."/>
            <person name="Flemming D."/>
            <person name="van Noort V."/>
            <person name="Kunze R."/>
            <person name="Devos D.P."/>
            <person name="Arumugam M."/>
            <person name="Bork P."/>
            <person name="Hurt E."/>
        </authorList>
    </citation>
    <scope>NUCLEOTIDE SEQUENCE [LARGE SCALE GENOMIC DNA]</scope>
    <source>
        <strain evidence="15">DSM 1495 / CBS 144.50 / IMI 039719</strain>
    </source>
</reference>
<evidence type="ECO:0000256" key="11">
    <source>
        <dbReference type="ARBA" id="ARBA00048899"/>
    </source>
</evidence>